<sequence>MSWTVVWEERALAELRRLRLVDPTGARACVVATRALGDEPKPEAASALGGSGYYRLSAGCWRVLYQVEDDTVYVMNVGRAI</sequence>
<dbReference type="OrthoDB" id="9812706at2"/>
<evidence type="ECO:0000256" key="1">
    <source>
        <dbReference type="ARBA" id="ARBA00022649"/>
    </source>
</evidence>
<proteinExistence type="predicted"/>
<dbReference type="Proteomes" id="UP000270343">
    <property type="component" value="Unassembled WGS sequence"/>
</dbReference>
<evidence type="ECO:0000313" key="3">
    <source>
        <dbReference type="Proteomes" id="UP000270343"/>
    </source>
</evidence>
<organism evidence="2 3">
    <name type="scientific">Streptomyces klenkii</name>
    <dbReference type="NCBI Taxonomy" id="1420899"/>
    <lineage>
        <taxon>Bacteria</taxon>
        <taxon>Bacillati</taxon>
        <taxon>Actinomycetota</taxon>
        <taxon>Actinomycetes</taxon>
        <taxon>Kitasatosporales</taxon>
        <taxon>Streptomycetaceae</taxon>
        <taxon>Streptomyces</taxon>
    </lineage>
</organism>
<dbReference type="InterPro" id="IPR007712">
    <property type="entry name" value="RelE/ParE_toxin"/>
</dbReference>
<dbReference type="SUPFAM" id="SSF143011">
    <property type="entry name" value="RelE-like"/>
    <property type="match status" value="1"/>
</dbReference>
<dbReference type="Pfam" id="PF05016">
    <property type="entry name" value="ParE_toxin"/>
    <property type="match status" value="1"/>
</dbReference>
<reference evidence="2 3" key="1">
    <citation type="journal article" date="2015" name="Antonie Van Leeuwenhoek">
        <title>Streptomyces klenkii sp. nov., isolated from deep marine sediment.</title>
        <authorList>
            <person name="Veyisoglu A."/>
            <person name="Sahin N."/>
        </authorList>
    </citation>
    <scope>NUCLEOTIDE SEQUENCE [LARGE SCALE GENOMIC DNA]</scope>
    <source>
        <strain evidence="2 3">KCTC 29202</strain>
    </source>
</reference>
<dbReference type="Gene3D" id="3.30.2310.20">
    <property type="entry name" value="RelE-like"/>
    <property type="match status" value="1"/>
</dbReference>
<dbReference type="RefSeq" id="WP_120756842.1">
    <property type="nucleotide sequence ID" value="NZ_JBFADQ010000142.1"/>
</dbReference>
<name>A0A3B0BDL7_9ACTN</name>
<keyword evidence="3" id="KW-1185">Reference proteome</keyword>
<gene>
    <name evidence="2" type="ORF">D7231_19910</name>
</gene>
<dbReference type="InterPro" id="IPR035093">
    <property type="entry name" value="RelE/ParE_toxin_dom_sf"/>
</dbReference>
<protein>
    <submittedName>
        <fullName evidence="2">Type II toxin-antitoxin system RelE/ParE family toxin</fullName>
    </submittedName>
</protein>
<accession>A0A3B0BDL7</accession>
<dbReference type="AlphaFoldDB" id="A0A3B0BDL7"/>
<dbReference type="EMBL" id="RBAM01000008">
    <property type="protein sequence ID" value="RKN70166.1"/>
    <property type="molecule type" value="Genomic_DNA"/>
</dbReference>
<keyword evidence="1" id="KW-1277">Toxin-antitoxin system</keyword>
<evidence type="ECO:0000313" key="2">
    <source>
        <dbReference type="EMBL" id="RKN70166.1"/>
    </source>
</evidence>
<comment type="caution">
    <text evidence="2">The sequence shown here is derived from an EMBL/GenBank/DDBJ whole genome shotgun (WGS) entry which is preliminary data.</text>
</comment>